<reference evidence="2" key="1">
    <citation type="journal article" date="2019" name="Int. J. Syst. Evol. Microbiol.">
        <title>The Global Catalogue of Microorganisms (GCM) 10K type strain sequencing project: providing services to taxonomists for standard genome sequencing and annotation.</title>
        <authorList>
            <consortium name="The Broad Institute Genomics Platform"/>
            <consortium name="The Broad Institute Genome Sequencing Center for Infectious Disease"/>
            <person name="Wu L."/>
            <person name="Ma J."/>
        </authorList>
    </citation>
    <scope>NUCLEOTIDE SEQUENCE [LARGE SCALE GENOMIC DNA]</scope>
    <source>
        <strain evidence="2">KCTC 52168</strain>
    </source>
</reference>
<name>A0ABV7H330_9BURK</name>
<dbReference type="Proteomes" id="UP001595556">
    <property type="component" value="Unassembled WGS sequence"/>
</dbReference>
<protein>
    <submittedName>
        <fullName evidence="1">Uncharacterized protein</fullName>
    </submittedName>
</protein>
<accession>A0ABV7H330</accession>
<evidence type="ECO:0000313" key="1">
    <source>
        <dbReference type="EMBL" id="MFC3148324.1"/>
    </source>
</evidence>
<evidence type="ECO:0000313" key="2">
    <source>
        <dbReference type="Proteomes" id="UP001595556"/>
    </source>
</evidence>
<dbReference type="RefSeq" id="WP_377304143.1">
    <property type="nucleotide sequence ID" value="NZ_CP180191.1"/>
</dbReference>
<gene>
    <name evidence="1" type="ORF">ACFOEN_11790</name>
</gene>
<sequence length="129" mass="13772">MEASALRSPRSAAVFSINPIRRPLDFDLSIQPQPANDALPPPTMRGATATHRVAALVILAPELGSSAGSWAALFGLNANVHEHGDRTAIWLTGPWTVGAREFIHAARSQAFDHFMEVVPRATLDQGAPA</sequence>
<proteinExistence type="predicted"/>
<keyword evidence="2" id="KW-1185">Reference proteome</keyword>
<comment type="caution">
    <text evidence="1">The sequence shown here is derived from an EMBL/GenBank/DDBJ whole genome shotgun (WGS) entry which is preliminary data.</text>
</comment>
<organism evidence="1 2">
    <name type="scientific">Piscinibacterium candidicorallinum</name>
    <dbReference type="NCBI Taxonomy" id="1793872"/>
    <lineage>
        <taxon>Bacteria</taxon>
        <taxon>Pseudomonadati</taxon>
        <taxon>Pseudomonadota</taxon>
        <taxon>Betaproteobacteria</taxon>
        <taxon>Burkholderiales</taxon>
        <taxon>Piscinibacterium</taxon>
    </lineage>
</organism>
<dbReference type="EMBL" id="JBHRTI010000004">
    <property type="protein sequence ID" value="MFC3148324.1"/>
    <property type="molecule type" value="Genomic_DNA"/>
</dbReference>